<dbReference type="Proteomes" id="UP000015241">
    <property type="component" value="Unassembled WGS sequence"/>
</dbReference>
<feature type="non-terminal residue" evidence="1">
    <location>
        <position position="361"/>
    </location>
</feature>
<keyword evidence="2" id="KW-1185">Reference proteome</keyword>
<gene>
    <name evidence="1" type="ORF">FOMPIDRAFT_1082578</name>
</gene>
<organism evidence="1 2">
    <name type="scientific">Fomitopsis schrenkii</name>
    <name type="common">Brown rot fungus</name>
    <dbReference type="NCBI Taxonomy" id="2126942"/>
    <lineage>
        <taxon>Eukaryota</taxon>
        <taxon>Fungi</taxon>
        <taxon>Dikarya</taxon>
        <taxon>Basidiomycota</taxon>
        <taxon>Agaricomycotina</taxon>
        <taxon>Agaricomycetes</taxon>
        <taxon>Polyporales</taxon>
        <taxon>Fomitopsis</taxon>
    </lineage>
</organism>
<proteinExistence type="predicted"/>
<accession>S8DXC5</accession>
<evidence type="ECO:0000313" key="2">
    <source>
        <dbReference type="Proteomes" id="UP000015241"/>
    </source>
</evidence>
<name>S8DXC5_FOMSC</name>
<feature type="non-terminal residue" evidence="1">
    <location>
        <position position="1"/>
    </location>
</feature>
<dbReference type="STRING" id="743788.S8DXC5"/>
<dbReference type="eggNOG" id="KOG3752">
    <property type="taxonomic scope" value="Eukaryota"/>
</dbReference>
<evidence type="ECO:0008006" key="3">
    <source>
        <dbReference type="Google" id="ProtNLM"/>
    </source>
</evidence>
<evidence type="ECO:0000313" key="1">
    <source>
        <dbReference type="EMBL" id="EPS97272.1"/>
    </source>
</evidence>
<sequence length="361" mass="42349">LLAALYCTQTTPRDAPLHMVTRSRDLIKTVTEAVPAWENRGWLDAPHANTIRALIGHVRARSAPTTIQQAEKRQEIRELNDAQDDAKVDVEEHRDKPAKITIPRNFDLTGMRLRTMTQALAYKGIMKMTKPDDRPSTTRRLDEIRRQALARGDEPPRALEVWRGLRHKDIRKPISDFLWKLAHNAYKCGSYWSHIPGYESRQTCTSCNTEDSTTHLLFQCEAPGQNLVWTMAEKLWTRKHGSWQKPGINDLGEVGVRQWKDENKKRNLGKDRLWRIILSESAYLIWLLRCERVIRHEDDDAWRHPNDEIRRRWAFALNNRLQLDREMTRLKYGSKMLRADRVTETWKHVLDNEQAIGKNWV</sequence>
<dbReference type="InParanoid" id="S8DXC5"/>
<dbReference type="HOGENOM" id="CLU_044484_3_1_1"/>
<dbReference type="OrthoDB" id="2752996at2759"/>
<dbReference type="AlphaFoldDB" id="S8DXC5"/>
<dbReference type="EMBL" id="KE504177">
    <property type="protein sequence ID" value="EPS97272.1"/>
    <property type="molecule type" value="Genomic_DNA"/>
</dbReference>
<protein>
    <recommendedName>
        <fullName evidence="3">Reverse transcriptase zinc-binding domain-containing protein</fullName>
    </recommendedName>
</protein>
<reference evidence="1 2" key="1">
    <citation type="journal article" date="2012" name="Science">
        <title>The Paleozoic origin of enzymatic lignin decomposition reconstructed from 31 fungal genomes.</title>
        <authorList>
            <person name="Floudas D."/>
            <person name="Binder M."/>
            <person name="Riley R."/>
            <person name="Barry K."/>
            <person name="Blanchette R.A."/>
            <person name="Henrissat B."/>
            <person name="Martinez A.T."/>
            <person name="Otillar R."/>
            <person name="Spatafora J.W."/>
            <person name="Yadav J.S."/>
            <person name="Aerts A."/>
            <person name="Benoit I."/>
            <person name="Boyd A."/>
            <person name="Carlson A."/>
            <person name="Copeland A."/>
            <person name="Coutinho P.M."/>
            <person name="de Vries R.P."/>
            <person name="Ferreira P."/>
            <person name="Findley K."/>
            <person name="Foster B."/>
            <person name="Gaskell J."/>
            <person name="Glotzer D."/>
            <person name="Gorecki P."/>
            <person name="Heitman J."/>
            <person name="Hesse C."/>
            <person name="Hori C."/>
            <person name="Igarashi K."/>
            <person name="Jurgens J.A."/>
            <person name="Kallen N."/>
            <person name="Kersten P."/>
            <person name="Kohler A."/>
            <person name="Kuees U."/>
            <person name="Kumar T.K.A."/>
            <person name="Kuo A."/>
            <person name="LaButti K."/>
            <person name="Larrondo L.F."/>
            <person name="Lindquist E."/>
            <person name="Ling A."/>
            <person name="Lombard V."/>
            <person name="Lucas S."/>
            <person name="Lundell T."/>
            <person name="Martin R."/>
            <person name="McLaughlin D.J."/>
            <person name="Morgenstern I."/>
            <person name="Morin E."/>
            <person name="Murat C."/>
            <person name="Nagy L.G."/>
            <person name="Nolan M."/>
            <person name="Ohm R.A."/>
            <person name="Patyshakuliyeva A."/>
            <person name="Rokas A."/>
            <person name="Ruiz-Duenas F.J."/>
            <person name="Sabat G."/>
            <person name="Salamov A."/>
            <person name="Samejima M."/>
            <person name="Schmutz J."/>
            <person name="Slot J.C."/>
            <person name="St John F."/>
            <person name="Stenlid J."/>
            <person name="Sun H."/>
            <person name="Sun S."/>
            <person name="Syed K."/>
            <person name="Tsang A."/>
            <person name="Wiebenga A."/>
            <person name="Young D."/>
            <person name="Pisabarro A."/>
            <person name="Eastwood D.C."/>
            <person name="Martin F."/>
            <person name="Cullen D."/>
            <person name="Grigoriev I.V."/>
            <person name="Hibbett D.S."/>
        </authorList>
    </citation>
    <scope>NUCLEOTIDE SEQUENCE</scope>
    <source>
        <strain evidence="2">FP-58527</strain>
    </source>
</reference>